<comment type="caution">
    <text evidence="1">The sequence shown here is derived from an EMBL/GenBank/DDBJ whole genome shotgun (WGS) entry which is preliminary data.</text>
</comment>
<dbReference type="Proteomes" id="UP000619260">
    <property type="component" value="Unassembled WGS sequence"/>
</dbReference>
<evidence type="ECO:0008006" key="3">
    <source>
        <dbReference type="Google" id="ProtNLM"/>
    </source>
</evidence>
<dbReference type="InterPro" id="IPR027417">
    <property type="entry name" value="P-loop_NTPase"/>
</dbReference>
<dbReference type="AlphaFoldDB" id="A0A8J4DN27"/>
<evidence type="ECO:0000313" key="2">
    <source>
        <dbReference type="Proteomes" id="UP000619260"/>
    </source>
</evidence>
<dbReference type="SUPFAM" id="SSF52540">
    <property type="entry name" value="P-loop containing nucleoside triphosphate hydrolases"/>
    <property type="match status" value="1"/>
</dbReference>
<protein>
    <recommendedName>
        <fullName evidence="3">AAA domain-containing protein</fullName>
    </recommendedName>
</protein>
<evidence type="ECO:0000313" key="1">
    <source>
        <dbReference type="EMBL" id="GIJ43391.1"/>
    </source>
</evidence>
<dbReference type="EMBL" id="BOPF01000002">
    <property type="protein sequence ID" value="GIJ43391.1"/>
    <property type="molecule type" value="Genomic_DNA"/>
</dbReference>
<reference evidence="1" key="1">
    <citation type="submission" date="2021-01" db="EMBL/GenBank/DDBJ databases">
        <title>Whole genome shotgun sequence of Virgisporangium aliadipatigenens NBRC 105644.</title>
        <authorList>
            <person name="Komaki H."/>
            <person name="Tamura T."/>
        </authorList>
    </citation>
    <scope>NUCLEOTIDE SEQUENCE</scope>
    <source>
        <strain evidence="1">NBRC 105644</strain>
    </source>
</reference>
<proteinExistence type="predicted"/>
<organism evidence="1 2">
    <name type="scientific">Virgisporangium aliadipatigenens</name>
    <dbReference type="NCBI Taxonomy" id="741659"/>
    <lineage>
        <taxon>Bacteria</taxon>
        <taxon>Bacillati</taxon>
        <taxon>Actinomycetota</taxon>
        <taxon>Actinomycetes</taxon>
        <taxon>Micromonosporales</taxon>
        <taxon>Micromonosporaceae</taxon>
        <taxon>Virgisporangium</taxon>
    </lineage>
</organism>
<sequence>MAAGRVSAVDPPVVTLICGASGVGKTSVARPLAMRWGVPLAEADDVVTALLALTTPQSHPVLHRSAMGRPPEEIVAHLLAVSAALAPGFRAVVADHVTFRQRVVMEGDWLTPDLVAGIDGAGAVVIGEPDEDRIAANYLRREPDAGPQPERARVSVLHGAALAAAARAAGVPVVPAWPFDTALDRVERAIFQAA</sequence>
<keyword evidence="2" id="KW-1185">Reference proteome</keyword>
<gene>
    <name evidence="1" type="ORF">Val02_02770</name>
</gene>
<dbReference type="Gene3D" id="3.40.50.300">
    <property type="entry name" value="P-loop containing nucleotide triphosphate hydrolases"/>
    <property type="match status" value="1"/>
</dbReference>
<accession>A0A8J4DN27</accession>
<name>A0A8J4DN27_9ACTN</name>